<protein>
    <recommendedName>
        <fullName evidence="7">Reverse transcriptase RNase H-like domain-containing protein</fullName>
    </recommendedName>
</protein>
<feature type="non-terminal residue" evidence="8">
    <location>
        <position position="175"/>
    </location>
</feature>
<dbReference type="GO" id="GO:0016787">
    <property type="term" value="F:hydrolase activity"/>
    <property type="evidence" value="ECO:0007669"/>
    <property type="project" value="UniProtKB-KW"/>
</dbReference>
<dbReference type="AlphaFoldDB" id="A0A8J9V067"/>
<proteinExistence type="predicted"/>
<dbReference type="PANTHER" id="PTHR34072">
    <property type="entry name" value="ENZYMATIC POLYPROTEIN-RELATED"/>
    <property type="match status" value="1"/>
</dbReference>
<keyword evidence="6" id="KW-0695">RNA-directed DNA polymerase</keyword>
<evidence type="ECO:0000256" key="6">
    <source>
        <dbReference type="ARBA" id="ARBA00022918"/>
    </source>
</evidence>
<keyword evidence="9" id="KW-1185">Reference proteome</keyword>
<evidence type="ECO:0000256" key="3">
    <source>
        <dbReference type="ARBA" id="ARBA00022722"/>
    </source>
</evidence>
<dbReference type="CDD" id="cd09274">
    <property type="entry name" value="RNase_HI_RT_Ty3"/>
    <property type="match status" value="1"/>
</dbReference>
<feature type="domain" description="Reverse transcriptase RNase H-like" evidence="7">
    <location>
        <begin position="2"/>
        <end position="83"/>
    </location>
</feature>
<keyword evidence="3" id="KW-0540">Nuclease</keyword>
<sequence>MQVTDGGEKPVHYYSRQTSEDEKKYHSFELELLAIVCSLQKFRLYLLGTTFKIVTDCNSVKFALTKKEIIPRIARWVLSTQEYSFEIIHKEGTRMQHVDALSRNPVHAGEKSEAEILLSITEADWLLSVQLQDPEITKIKNILESGEADNNKTIFNEYELLGNKWLPECLAQMDR</sequence>
<organism evidence="8 9">
    <name type="scientific">Brenthis ino</name>
    <name type="common">lesser marbled fritillary</name>
    <dbReference type="NCBI Taxonomy" id="405034"/>
    <lineage>
        <taxon>Eukaryota</taxon>
        <taxon>Metazoa</taxon>
        <taxon>Ecdysozoa</taxon>
        <taxon>Arthropoda</taxon>
        <taxon>Hexapoda</taxon>
        <taxon>Insecta</taxon>
        <taxon>Pterygota</taxon>
        <taxon>Neoptera</taxon>
        <taxon>Endopterygota</taxon>
        <taxon>Lepidoptera</taxon>
        <taxon>Glossata</taxon>
        <taxon>Ditrysia</taxon>
        <taxon>Papilionoidea</taxon>
        <taxon>Nymphalidae</taxon>
        <taxon>Heliconiinae</taxon>
        <taxon>Argynnini</taxon>
        <taxon>Brenthis</taxon>
    </lineage>
</organism>
<dbReference type="SUPFAM" id="SSF56672">
    <property type="entry name" value="DNA/RNA polymerases"/>
    <property type="match status" value="1"/>
</dbReference>
<reference evidence="8" key="1">
    <citation type="submission" date="2021-12" db="EMBL/GenBank/DDBJ databases">
        <authorList>
            <person name="Martin H S."/>
        </authorList>
    </citation>
    <scope>NUCLEOTIDE SEQUENCE</scope>
</reference>
<evidence type="ECO:0000256" key="5">
    <source>
        <dbReference type="ARBA" id="ARBA00022801"/>
    </source>
</evidence>
<dbReference type="GO" id="GO:0003964">
    <property type="term" value="F:RNA-directed DNA polymerase activity"/>
    <property type="evidence" value="ECO:0007669"/>
    <property type="project" value="UniProtKB-KW"/>
</dbReference>
<evidence type="ECO:0000313" key="9">
    <source>
        <dbReference type="Proteomes" id="UP000838878"/>
    </source>
</evidence>
<dbReference type="InterPro" id="IPR041373">
    <property type="entry name" value="RT_RNaseH"/>
</dbReference>
<accession>A0A8J9V067</accession>
<keyword evidence="1" id="KW-0808">Transferase</keyword>
<dbReference type="EMBL" id="OV170223">
    <property type="protein sequence ID" value="CAH0722822.1"/>
    <property type="molecule type" value="Genomic_DNA"/>
</dbReference>
<evidence type="ECO:0000256" key="1">
    <source>
        <dbReference type="ARBA" id="ARBA00022679"/>
    </source>
</evidence>
<keyword evidence="2" id="KW-0548">Nucleotidyltransferase</keyword>
<evidence type="ECO:0000256" key="2">
    <source>
        <dbReference type="ARBA" id="ARBA00022695"/>
    </source>
</evidence>
<dbReference type="Proteomes" id="UP000838878">
    <property type="component" value="Chromosome 3"/>
</dbReference>
<keyword evidence="4" id="KW-0255">Endonuclease</keyword>
<dbReference type="InterPro" id="IPR043502">
    <property type="entry name" value="DNA/RNA_pol_sf"/>
</dbReference>
<dbReference type="GO" id="GO:0004519">
    <property type="term" value="F:endonuclease activity"/>
    <property type="evidence" value="ECO:0007669"/>
    <property type="project" value="UniProtKB-KW"/>
</dbReference>
<evidence type="ECO:0000259" key="7">
    <source>
        <dbReference type="Pfam" id="PF17917"/>
    </source>
</evidence>
<dbReference type="OrthoDB" id="1430630at2759"/>
<evidence type="ECO:0000313" key="8">
    <source>
        <dbReference type="EMBL" id="CAH0722822.1"/>
    </source>
</evidence>
<gene>
    <name evidence="8" type="ORF">BINO364_LOCUS8710</name>
</gene>
<dbReference type="Pfam" id="PF17917">
    <property type="entry name" value="RT_RNaseH"/>
    <property type="match status" value="1"/>
</dbReference>
<dbReference type="PANTHER" id="PTHR34072:SF52">
    <property type="entry name" value="RIBONUCLEASE H"/>
    <property type="match status" value="1"/>
</dbReference>
<name>A0A8J9V067_9NEOP</name>
<evidence type="ECO:0000256" key="4">
    <source>
        <dbReference type="ARBA" id="ARBA00022759"/>
    </source>
</evidence>
<keyword evidence="5" id="KW-0378">Hydrolase</keyword>